<dbReference type="Gramene" id="Manes.06G067700.1.v8.1">
    <property type="protein sequence ID" value="Manes.06G067700.1.v8.1.CDS.1"/>
    <property type="gene ID" value="Manes.06G067700.v8.1"/>
</dbReference>
<protein>
    <submittedName>
        <fullName evidence="1">Uncharacterized protein</fullName>
    </submittedName>
</protein>
<dbReference type="AlphaFoldDB" id="A0A2C9VQP3"/>
<dbReference type="OMA" id="NTEGATM"/>
<proteinExistence type="predicted"/>
<comment type="caution">
    <text evidence="1">The sequence shown here is derived from an EMBL/GenBank/DDBJ whole genome shotgun (WGS) entry which is preliminary data.</text>
</comment>
<sequence length="106" mass="12422">MKRQRNVDAENTKATNRAAMAKKMKAKRAVEKVQDKNIGGEWTQGFVENCINWEELPWLGGVVDEQMSWGSIWLPFWDVQYMGEACTEMFSDVVWDYDLWNLRSIN</sequence>
<accession>A0A2C9VQP3</accession>
<evidence type="ECO:0000313" key="2">
    <source>
        <dbReference type="Proteomes" id="UP000091857"/>
    </source>
</evidence>
<dbReference type="EMBL" id="CM004392">
    <property type="protein sequence ID" value="OAY47294.1"/>
    <property type="molecule type" value="Genomic_DNA"/>
</dbReference>
<dbReference type="OrthoDB" id="1075193at2759"/>
<evidence type="ECO:0000313" key="1">
    <source>
        <dbReference type="EMBL" id="OAY47294.1"/>
    </source>
</evidence>
<organism evidence="1 2">
    <name type="scientific">Manihot esculenta</name>
    <name type="common">Cassava</name>
    <name type="synonym">Jatropha manihot</name>
    <dbReference type="NCBI Taxonomy" id="3983"/>
    <lineage>
        <taxon>Eukaryota</taxon>
        <taxon>Viridiplantae</taxon>
        <taxon>Streptophyta</taxon>
        <taxon>Embryophyta</taxon>
        <taxon>Tracheophyta</taxon>
        <taxon>Spermatophyta</taxon>
        <taxon>Magnoliopsida</taxon>
        <taxon>eudicotyledons</taxon>
        <taxon>Gunneridae</taxon>
        <taxon>Pentapetalae</taxon>
        <taxon>rosids</taxon>
        <taxon>fabids</taxon>
        <taxon>Malpighiales</taxon>
        <taxon>Euphorbiaceae</taxon>
        <taxon>Crotonoideae</taxon>
        <taxon>Manihoteae</taxon>
        <taxon>Manihot</taxon>
    </lineage>
</organism>
<name>A0A2C9VQP3_MANES</name>
<reference evidence="2" key="1">
    <citation type="journal article" date="2016" name="Nat. Biotechnol.">
        <title>Sequencing wild and cultivated cassava and related species reveals extensive interspecific hybridization and genetic diversity.</title>
        <authorList>
            <person name="Bredeson J.V."/>
            <person name="Lyons J.B."/>
            <person name="Prochnik S.E."/>
            <person name="Wu G.A."/>
            <person name="Ha C.M."/>
            <person name="Edsinger-Gonzales E."/>
            <person name="Grimwood J."/>
            <person name="Schmutz J."/>
            <person name="Rabbi I.Y."/>
            <person name="Egesi C."/>
            <person name="Nauluvula P."/>
            <person name="Lebot V."/>
            <person name="Ndunguru J."/>
            <person name="Mkamilo G."/>
            <person name="Bart R.S."/>
            <person name="Setter T.L."/>
            <person name="Gleadow R.M."/>
            <person name="Kulakow P."/>
            <person name="Ferguson M.E."/>
            <person name="Rounsley S."/>
            <person name="Rokhsar D.S."/>
        </authorList>
    </citation>
    <scope>NUCLEOTIDE SEQUENCE [LARGE SCALE GENOMIC DNA]</scope>
    <source>
        <strain evidence="2">cv. AM560-2</strain>
    </source>
</reference>
<dbReference type="Proteomes" id="UP000091857">
    <property type="component" value="Chromosome 6"/>
</dbReference>
<gene>
    <name evidence="1" type="ORF">MANES_06G067700v8</name>
</gene>
<keyword evidence="2" id="KW-1185">Reference proteome</keyword>